<sequence length="1669" mass="177583">MVAKVPEDGTTPPDVTCRLPKGTPMIHSLPSRIKPILLFLLCAFINTKSIAQCNNWSASAQLVTTSTCASNGTFGVTLSGPDVANLSNIQYGIPITNGYSVALNNSPNFSGIPPGYYPVSVVATCGGTQVGKNTSIYIPGNYVSPFLVTPYYVRNSFNCMNTGGFTTYANNGAPPFVFKFVSTPPGYTGSTTFNTTGNSYTFNNLSPGTYQVQAIDVCGSGTNIQTVVVGSLVPNSAPMSFNNGTFISCDSIIVNIPAINTYIGSQWEGYATDTSIKVSIQIATNVFAPIPARGVNTSPLTVKLAPGKTLKDCYGKLITYTFHPPCGANWMLTSTFTNPSLSTSISQTCNTMTATVSFNYLCKPITYSYQNSAGTVFGPFTTSQTSVTMSGLPTGTYLFNCTSGDGMQLSTNLSGQPTPPSPYSVSVINGAVGYNNYIYGFAFTAAVNTVGRYIELFSGPAGYSYHSSWYSYPTTQANYNQTPVMPGTELFPPGNYVWKITDSCGVYYLPITVGPKDVFQFNPGIDHQKQTCQGLWIWPKGTATSNGTNVPIHFSILFNGYPLTYNGVWPKYAPGDSILISTPGQYSIIAYEFNPDDDWNYYVADPNPYTNPYTFTYNINPVKVDINHTQGFTCKGATAGQGKIYAQGMGGIPFSNPTHYQYALALPGNGATGPYIATNTTGVFTNFGGNANAIYDVKVTDSCGAFAVQPVKILDLSVARLAAASQYVSCQSGTVQLSAIFLPGATYSWTGPNGFTSNQREPIITNATAANTGVYYVTISTPTCNQSVTDSTILVLNANPPKPSYSVKCGPPIILSIINPQPGLEYLWQQTYVTPPYFLNPMPSDSANSIHVTYLGYYRAIAYDTTTGCMSFSDDSLLYNPAKALTIYSPHLQLCPGDTTILVASGSAPAYQWYKDGVLVSGATNKIYIAGSPGVYKVTVQASVCQLLSAEVTVSNIPAPGVNLTGTHDICAGTTTQLQTPAGSGYVYTWSKDGVSITGNNTNTLTASQTGTYIVAVTNQGCAAVSAPFPVTVYNKPTINLTPPASQTICTGGTVNFNTPACTSCTYTWQLNGNNIPGATANSYATSTAGSYRVKVGNGSICPDTTSANIQVTVLPAPTPAITGATHDICSNGSVILQTNTDPTYTYVWKQNGAVIQGATQSSFTANTSGSYTVSVSNGGCTITSAPFVLTVHPAPVASLSPSGTQNICPGESVTFTTPSDPAYTYVWERNSITISGAAGNTYTTGTAGSYTVTVSVAFCPSAISAPVAINILPTGVHLPNDTVVCAGAFSIPLDAGPGFTEYGWSTGETSQQITATTPGIYYVVAKNKCGDFIDTVIIHSLSEYLPNLPADTIVCNQNNLATLTVGSLYNSIHWSTGATSPSITVTQAGTYWVKVETPCGTIYDTTNVAFCAPVVDYMNLPEQAICEGDCISPTAHVSQFPLEYDWYFPGGNPTAANTAVPGTVCYANAGVYPIKLVVKNMGGSDSMTMQVTVNPKPVSEFRDSAMIVSYKTNLSLPACAAAQRADWYKDGVLICANCPTLKIEAKYFNSTYHCVVSNGDCHDSCTYNIRVIDIPHDMWLPDAFTPNGDGSNDVFHVITDNPNVLVNSLSVFNRWGQRVFVSNLNNDGWDGTFNGKACELGTYYWMIEYKILGTKEVYFKKGDVELIR</sequence>
<keyword evidence="3" id="KW-1185">Reference proteome</keyword>
<evidence type="ECO:0000259" key="1">
    <source>
        <dbReference type="PROSITE" id="PS50093"/>
    </source>
</evidence>
<reference evidence="2 3" key="1">
    <citation type="submission" date="2018-06" db="EMBL/GenBank/DDBJ databases">
        <title>Mucibacter soli gen. nov., sp. nov., a new member of the family Chitinophagaceae producing mucin.</title>
        <authorList>
            <person name="Kim M.-K."/>
            <person name="Park S."/>
            <person name="Kim T.-S."/>
            <person name="Joung Y."/>
            <person name="Han J.-H."/>
            <person name="Kim S.B."/>
        </authorList>
    </citation>
    <scope>NUCLEOTIDE SEQUENCE [LARGE SCALE GENOMIC DNA]</scope>
    <source>
        <strain evidence="2 3">R1-15</strain>
    </source>
</reference>
<proteinExistence type="predicted"/>
<dbReference type="InterPro" id="IPR022409">
    <property type="entry name" value="PKD/Chitinase_dom"/>
</dbReference>
<dbReference type="RefSeq" id="WP_111000914.1">
    <property type="nucleotide sequence ID" value="NZ_QKTW01000028.1"/>
</dbReference>
<comment type="caution">
    <text evidence="2">The sequence shown here is derived from an EMBL/GenBank/DDBJ whole genome shotgun (WGS) entry which is preliminary data.</text>
</comment>
<dbReference type="InterPro" id="IPR017868">
    <property type="entry name" value="Filamin/ABP280_repeat-like"/>
</dbReference>
<accession>A0A2W2AT68</accession>
<dbReference type="InterPro" id="IPR035986">
    <property type="entry name" value="PKD_dom_sf"/>
</dbReference>
<dbReference type="InterPro" id="IPR013783">
    <property type="entry name" value="Ig-like_fold"/>
</dbReference>
<dbReference type="Pfam" id="PF13585">
    <property type="entry name" value="CHU_C"/>
    <property type="match status" value="1"/>
</dbReference>
<dbReference type="InterPro" id="IPR000601">
    <property type="entry name" value="PKD_dom"/>
</dbReference>
<dbReference type="PROSITE" id="PS50093">
    <property type="entry name" value="PKD"/>
    <property type="match status" value="1"/>
</dbReference>
<dbReference type="EMBL" id="QKTW01000028">
    <property type="protein sequence ID" value="PZF70898.1"/>
    <property type="molecule type" value="Genomic_DNA"/>
</dbReference>
<gene>
    <name evidence="2" type="ORF">DN068_20955</name>
</gene>
<evidence type="ECO:0000313" key="2">
    <source>
        <dbReference type="EMBL" id="PZF70898.1"/>
    </source>
</evidence>
<dbReference type="SMART" id="SM00089">
    <property type="entry name" value="PKD"/>
    <property type="match status" value="2"/>
</dbReference>
<name>A0A2W2AT68_9BACT</name>
<evidence type="ECO:0000313" key="3">
    <source>
        <dbReference type="Proteomes" id="UP000248745"/>
    </source>
</evidence>
<dbReference type="SUPFAM" id="SSF49299">
    <property type="entry name" value="PKD domain"/>
    <property type="match status" value="2"/>
</dbReference>
<dbReference type="OrthoDB" id="9765926at2"/>
<dbReference type="NCBIfam" id="TIGR04131">
    <property type="entry name" value="Bac_Flav_CTERM"/>
    <property type="match status" value="1"/>
</dbReference>
<dbReference type="Proteomes" id="UP000248745">
    <property type="component" value="Unassembled WGS sequence"/>
</dbReference>
<dbReference type="Gene3D" id="2.60.40.10">
    <property type="entry name" value="Immunoglobulins"/>
    <property type="match status" value="7"/>
</dbReference>
<protein>
    <recommendedName>
        <fullName evidence="1">PKD domain-containing protein</fullName>
    </recommendedName>
</protein>
<organism evidence="2 3">
    <name type="scientific">Taibaiella soli</name>
    <dbReference type="NCBI Taxonomy" id="1649169"/>
    <lineage>
        <taxon>Bacteria</taxon>
        <taxon>Pseudomonadati</taxon>
        <taxon>Bacteroidota</taxon>
        <taxon>Chitinophagia</taxon>
        <taxon>Chitinophagales</taxon>
        <taxon>Chitinophagaceae</taxon>
        <taxon>Taibaiella</taxon>
    </lineage>
</organism>
<dbReference type="InterPro" id="IPR026341">
    <property type="entry name" value="T9SS_type_B"/>
</dbReference>
<feature type="domain" description="PKD" evidence="1">
    <location>
        <begin position="1442"/>
        <end position="1494"/>
    </location>
</feature>
<dbReference type="PROSITE" id="PS50194">
    <property type="entry name" value="FILAMIN_REPEAT"/>
    <property type="match status" value="1"/>
</dbReference>